<feature type="region of interest" description="Disordered" evidence="8">
    <location>
        <begin position="38"/>
        <end position="96"/>
    </location>
</feature>
<evidence type="ECO:0000313" key="11">
    <source>
        <dbReference type="Proteomes" id="UP000218505"/>
    </source>
</evidence>
<dbReference type="SUPFAM" id="SSF52743">
    <property type="entry name" value="Subtilisin-like"/>
    <property type="match status" value="1"/>
</dbReference>
<dbReference type="KEGG" id="apre:CNX65_22830"/>
<dbReference type="InterPro" id="IPR000209">
    <property type="entry name" value="Peptidase_S8/S53_dom"/>
</dbReference>
<dbReference type="Pfam" id="PF00082">
    <property type="entry name" value="Peptidase_S8"/>
    <property type="match status" value="1"/>
</dbReference>
<dbReference type="PANTHER" id="PTHR43806:SF11">
    <property type="entry name" value="CEREVISIN-RELATED"/>
    <property type="match status" value="1"/>
</dbReference>
<keyword evidence="4 6" id="KW-0720">Serine protease</keyword>
<gene>
    <name evidence="10" type="ORF">CNX65_22830</name>
</gene>
<dbReference type="EMBL" id="CP023445">
    <property type="protein sequence ID" value="ATE55766.1"/>
    <property type="molecule type" value="Genomic_DNA"/>
</dbReference>
<evidence type="ECO:0000313" key="10">
    <source>
        <dbReference type="EMBL" id="ATE55766.1"/>
    </source>
</evidence>
<protein>
    <submittedName>
        <fullName evidence="10">Peptidase S8</fullName>
    </submittedName>
</protein>
<organism evidence="10 11">
    <name type="scientific">Actinosynnema pretiosum</name>
    <dbReference type="NCBI Taxonomy" id="42197"/>
    <lineage>
        <taxon>Bacteria</taxon>
        <taxon>Bacillati</taxon>
        <taxon>Actinomycetota</taxon>
        <taxon>Actinomycetes</taxon>
        <taxon>Pseudonocardiales</taxon>
        <taxon>Pseudonocardiaceae</taxon>
        <taxon>Actinosynnema</taxon>
    </lineage>
</organism>
<evidence type="ECO:0000256" key="5">
    <source>
        <dbReference type="PIRSR" id="PIRSR615500-1"/>
    </source>
</evidence>
<reference evidence="10" key="1">
    <citation type="submission" date="2017-09" db="EMBL/GenBank/DDBJ databases">
        <title>Complete Genome Sequence of ansamitocin-producing Bacterium Actinosynnema pretiosum X47.</title>
        <authorList>
            <person name="Cao G."/>
            <person name="Zong G."/>
            <person name="Zhong C."/>
            <person name="Fu J."/>
        </authorList>
    </citation>
    <scope>NUCLEOTIDE SEQUENCE [LARGE SCALE GENOMIC DNA]</scope>
    <source>
        <strain evidence="10">X47</strain>
    </source>
</reference>
<dbReference type="GO" id="GO:0006508">
    <property type="term" value="P:proteolysis"/>
    <property type="evidence" value="ECO:0007669"/>
    <property type="project" value="UniProtKB-KW"/>
</dbReference>
<feature type="active site" description="Charge relay system" evidence="5 6">
    <location>
        <position position="325"/>
    </location>
</feature>
<dbReference type="InterPro" id="IPR023828">
    <property type="entry name" value="Peptidase_S8_Ser-AS"/>
</dbReference>
<proteinExistence type="inferred from homology"/>
<feature type="compositionally biased region" description="Low complexity" evidence="8">
    <location>
        <begin position="38"/>
        <end position="63"/>
    </location>
</feature>
<evidence type="ECO:0000256" key="4">
    <source>
        <dbReference type="ARBA" id="ARBA00022825"/>
    </source>
</evidence>
<dbReference type="InterPro" id="IPR022398">
    <property type="entry name" value="Peptidase_S8_His-AS"/>
</dbReference>
<evidence type="ECO:0000259" key="9">
    <source>
        <dbReference type="Pfam" id="PF00082"/>
    </source>
</evidence>
<dbReference type="PROSITE" id="PS00137">
    <property type="entry name" value="SUBTILASE_HIS"/>
    <property type="match status" value="1"/>
</dbReference>
<keyword evidence="3 6" id="KW-0378">Hydrolase</keyword>
<evidence type="ECO:0000256" key="1">
    <source>
        <dbReference type="ARBA" id="ARBA00011073"/>
    </source>
</evidence>
<dbReference type="Gene3D" id="3.40.50.200">
    <property type="entry name" value="Peptidase S8/S53 domain"/>
    <property type="match status" value="1"/>
</dbReference>
<dbReference type="AlphaFoldDB" id="A0A290Z9U6"/>
<keyword evidence="11" id="KW-1185">Reference proteome</keyword>
<dbReference type="PROSITE" id="PS00136">
    <property type="entry name" value="SUBTILASE_ASP"/>
    <property type="match status" value="1"/>
</dbReference>
<evidence type="ECO:0000256" key="7">
    <source>
        <dbReference type="RuleBase" id="RU003355"/>
    </source>
</evidence>
<dbReference type="InterPro" id="IPR050131">
    <property type="entry name" value="Peptidase_S8_subtilisin-like"/>
</dbReference>
<feature type="domain" description="Peptidase S8/S53" evidence="9">
    <location>
        <begin position="316"/>
        <end position="572"/>
    </location>
</feature>
<sequence length="1174" mass="121965">MSVSDATTCSRRKALVMRWLPTFSAAITTDAAAMRTSSAMTTTSASPSPAGRTAPIGGHATARGGRRPPARRPQLRDSCAPRTSGRSVNGPGRGACNKTAPCCVSGTEGSSPTVHRGDPALKRSCPVAGLVAVVVAATAVVPASAEVRQQHQQVGVDGLTTTVTLITGDVVDVGNGRVHVRRAPGREGVGFRSFTDTRGDLHVVPVDVQARIGSGELDERLFDVSLLARSGYDDASSRTIPLIVQQQQQGFGAASAGALPSIGAHAVEVDKSGGYWGGARAAGVSRVWLDGKVAASLDRSAAQVGAPAAWAKGFTGEGVTVAVLDSGVDESHPDLAGVVVESRNFSDSATTDDRVGHGTHVASTIAGGGRHRGVAPGAKLVSGKVLGDDGGGSESDIIAGMEWAAGRAEIVNMSLGSAWPDEGSDPMSLALNRISAQTGALFVVAAGNSGAAVGSPASADAALTVGAVDRDDRLAAFSSRGPRWGDNAVKPDITAPGVDIVAAKAKNGQAGTPVDEGHVSMSGTSMATPHVAGAAAVLAARHPSWKAEDIKAALMNSAEPNPSLTAYEQGAGRLDVDRAVSSPVTTGRGSFSLGLARWPHDDDEPITRKLVYRNDGASAVTVDLGVTDVEPAATGLFSVSPARLTIPAGGTAEATVSADTRANVPDGVHGAAVVSSGGVRVVVGVVKEVESYDVELTFLDHNGTPTPNYQYRFVDIDQPLAHFRTDPSGTVVQRLPRGRYFFDGAINTYDAGPNRAGLTTALTEPALEVAADTGIVFDARQAVRPSIAVDRADAATVSASLEFAMRTPWGDTGNAWDFPSFDSTSVRPSTTSWPGFEFHAGSVLARPDGRGAFDGSPYQYHVRVSEKSRVPSDVRRSVRDGDLARVRSITHARVPGSVGRRDDGASGPLPLVLQEFYTPDVDWSGRVEEFAELGEHPALGSQHSVAPRVFRLGAPVTEHWNSAVYGPGFPNGTGYARHAVRLGGELLVDVPLFSARGMRGLGVEAGRTTVVLDDEVIADEPAPGRAHVVGAPAEKRRYRVRAEGTRDSQSSKVTADWSFTSEFVPGDVPRPVPLLAVRFAPELDPLNRAGRAVSVPITVERNGVGAVTDVGELAVEVSYDEGGTWEPVPPRRVGGGWQVSLVHPRGAKNVSFRARAADSGGEVRQTVIRAYDLG</sequence>
<accession>A0A290Z9U6</accession>
<dbReference type="PANTHER" id="PTHR43806">
    <property type="entry name" value="PEPTIDASE S8"/>
    <property type="match status" value="1"/>
</dbReference>
<evidence type="ECO:0000256" key="2">
    <source>
        <dbReference type="ARBA" id="ARBA00022670"/>
    </source>
</evidence>
<dbReference type="PRINTS" id="PR00723">
    <property type="entry name" value="SUBTILISIN"/>
</dbReference>
<evidence type="ECO:0000256" key="6">
    <source>
        <dbReference type="PROSITE-ProRule" id="PRU01240"/>
    </source>
</evidence>
<feature type="active site" description="Charge relay system" evidence="5 6">
    <location>
        <position position="525"/>
    </location>
</feature>
<dbReference type="PROSITE" id="PS51892">
    <property type="entry name" value="SUBTILASE"/>
    <property type="match status" value="1"/>
</dbReference>
<evidence type="ECO:0000256" key="3">
    <source>
        <dbReference type="ARBA" id="ARBA00022801"/>
    </source>
</evidence>
<keyword evidence="2 6" id="KW-0645">Protease</keyword>
<dbReference type="Proteomes" id="UP000218505">
    <property type="component" value="Chromosome"/>
</dbReference>
<name>A0A290Z9U6_9PSEU</name>
<dbReference type="PROSITE" id="PS00138">
    <property type="entry name" value="SUBTILASE_SER"/>
    <property type="match status" value="1"/>
</dbReference>
<evidence type="ECO:0000256" key="8">
    <source>
        <dbReference type="SAM" id="MobiDB-lite"/>
    </source>
</evidence>
<dbReference type="InterPro" id="IPR023827">
    <property type="entry name" value="Peptidase_S8_Asp-AS"/>
</dbReference>
<dbReference type="InterPro" id="IPR036852">
    <property type="entry name" value="Peptidase_S8/S53_dom_sf"/>
</dbReference>
<comment type="similarity">
    <text evidence="1 6 7">Belongs to the peptidase S8 family.</text>
</comment>
<feature type="active site" description="Charge relay system" evidence="5 6">
    <location>
        <position position="357"/>
    </location>
</feature>
<dbReference type="InterPro" id="IPR015500">
    <property type="entry name" value="Peptidase_S8_subtilisin-rel"/>
</dbReference>
<dbReference type="GO" id="GO:0004252">
    <property type="term" value="F:serine-type endopeptidase activity"/>
    <property type="evidence" value="ECO:0007669"/>
    <property type="project" value="UniProtKB-UniRule"/>
</dbReference>